<evidence type="ECO:0000256" key="2">
    <source>
        <dbReference type="ARBA" id="ARBA00010131"/>
    </source>
</evidence>
<name>A0AAW1PK58_9CHLO</name>
<comment type="subcellular location">
    <subcellularLocation>
        <location evidence="1">Membrane</location>
    </subcellularLocation>
</comment>
<sequence>MVRACQLEEDISAYVEGLLQKRIAAEVGLLVGKLGSGTRNFILLLIKSPQQNGVEPVLVSTASTSSKKTASKGRSAAPTVQVQLDDEWLAVHAHNVSRMLPGGLSVIGLYLFCPESGLAGVTGQLTNALQCIGSASLPQGDQAGDMLLLHIASDSRKWSLKELPPASSNKAAALRPCEIRHVPLAANFAGISCRMAVDLAVPVTRAYVHKRETVATAVDCLKEDLAASLKARLDLILLEDGEDGAEGPFSRAVAKSGAICVPLPARVFFPVKGDIMLCDYLAPGETEADARERCNEMLALQIVKVHCVERPHR</sequence>
<dbReference type="GO" id="GO:0016020">
    <property type="term" value="C:membrane"/>
    <property type="evidence" value="ECO:0007669"/>
    <property type="project" value="UniProtKB-SubCell"/>
</dbReference>
<accession>A0AAW1PK58</accession>
<organism evidence="6 7">
    <name type="scientific">[Myrmecia] bisecta</name>
    <dbReference type="NCBI Taxonomy" id="41462"/>
    <lineage>
        <taxon>Eukaryota</taxon>
        <taxon>Viridiplantae</taxon>
        <taxon>Chlorophyta</taxon>
        <taxon>core chlorophytes</taxon>
        <taxon>Trebouxiophyceae</taxon>
        <taxon>Trebouxiales</taxon>
        <taxon>Trebouxiaceae</taxon>
        <taxon>Myrmecia</taxon>
    </lineage>
</organism>
<keyword evidence="7" id="KW-1185">Reference proteome</keyword>
<evidence type="ECO:0000256" key="5">
    <source>
        <dbReference type="ARBA" id="ARBA00023136"/>
    </source>
</evidence>
<keyword evidence="3" id="KW-0812">Transmembrane</keyword>
<comment type="caution">
    <text evidence="6">The sequence shown here is derived from an EMBL/GenBank/DDBJ whole genome shotgun (WGS) entry which is preliminary data.</text>
</comment>
<comment type="similarity">
    <text evidence="2">Belongs to the ODR-4 family.</text>
</comment>
<reference evidence="6 7" key="1">
    <citation type="journal article" date="2024" name="Nat. Commun.">
        <title>Phylogenomics reveals the evolutionary origins of lichenization in chlorophyte algae.</title>
        <authorList>
            <person name="Puginier C."/>
            <person name="Libourel C."/>
            <person name="Otte J."/>
            <person name="Skaloud P."/>
            <person name="Haon M."/>
            <person name="Grisel S."/>
            <person name="Petersen M."/>
            <person name="Berrin J.G."/>
            <person name="Delaux P.M."/>
            <person name="Dal Grande F."/>
            <person name="Keller J."/>
        </authorList>
    </citation>
    <scope>NUCLEOTIDE SEQUENCE [LARGE SCALE GENOMIC DNA]</scope>
    <source>
        <strain evidence="6 7">SAG 2043</strain>
    </source>
</reference>
<gene>
    <name evidence="6" type="ORF">WJX72_006691</name>
</gene>
<dbReference type="EMBL" id="JALJOR010000010">
    <property type="protein sequence ID" value="KAK9810210.1"/>
    <property type="molecule type" value="Genomic_DNA"/>
</dbReference>
<evidence type="ECO:0000313" key="6">
    <source>
        <dbReference type="EMBL" id="KAK9810210.1"/>
    </source>
</evidence>
<dbReference type="GO" id="GO:0012505">
    <property type="term" value="C:endomembrane system"/>
    <property type="evidence" value="ECO:0007669"/>
    <property type="project" value="TreeGrafter"/>
</dbReference>
<evidence type="ECO:0000256" key="3">
    <source>
        <dbReference type="ARBA" id="ARBA00022692"/>
    </source>
</evidence>
<evidence type="ECO:0000313" key="7">
    <source>
        <dbReference type="Proteomes" id="UP001489004"/>
    </source>
</evidence>
<keyword evidence="4" id="KW-1133">Transmembrane helix</keyword>
<dbReference type="PANTHER" id="PTHR33966">
    <property type="entry name" value="PROTEIN ODR-4 HOMOLOG"/>
    <property type="match status" value="1"/>
</dbReference>
<dbReference type="Proteomes" id="UP001489004">
    <property type="component" value="Unassembled WGS sequence"/>
</dbReference>
<keyword evidence="5" id="KW-0472">Membrane</keyword>
<dbReference type="PANTHER" id="PTHR33966:SF1">
    <property type="entry name" value="PROTEIN ODR-4 HOMOLOG"/>
    <property type="match status" value="1"/>
</dbReference>
<evidence type="ECO:0000256" key="4">
    <source>
        <dbReference type="ARBA" id="ARBA00022989"/>
    </source>
</evidence>
<dbReference type="InterPro" id="IPR029454">
    <property type="entry name" value="ODR-4-like"/>
</dbReference>
<dbReference type="GO" id="GO:0008104">
    <property type="term" value="P:intracellular protein localization"/>
    <property type="evidence" value="ECO:0007669"/>
    <property type="project" value="TreeGrafter"/>
</dbReference>
<dbReference type="Pfam" id="PF14778">
    <property type="entry name" value="ODR4-like"/>
    <property type="match status" value="1"/>
</dbReference>
<evidence type="ECO:0000256" key="1">
    <source>
        <dbReference type="ARBA" id="ARBA00004370"/>
    </source>
</evidence>
<protein>
    <submittedName>
        <fullName evidence="6">Uncharacterized protein</fullName>
    </submittedName>
</protein>
<proteinExistence type="inferred from homology"/>
<dbReference type="AlphaFoldDB" id="A0AAW1PK58"/>